<proteinExistence type="predicted"/>
<feature type="domain" description="AB hydrolase-1" evidence="1">
    <location>
        <begin position="147"/>
        <end position="254"/>
    </location>
</feature>
<reference evidence="2" key="1">
    <citation type="submission" date="2013-12" db="EMBL/GenBank/DDBJ databases">
        <title>The Genome Sequence of Aphanomyces invadans NJM9701.</title>
        <authorList>
            <consortium name="The Broad Institute Genomics Platform"/>
            <person name="Russ C."/>
            <person name="Tyler B."/>
            <person name="van West P."/>
            <person name="Dieguez-Uribeondo J."/>
            <person name="Young S.K."/>
            <person name="Zeng Q."/>
            <person name="Gargeya S."/>
            <person name="Fitzgerald M."/>
            <person name="Abouelleil A."/>
            <person name="Alvarado L."/>
            <person name="Chapman S.B."/>
            <person name="Gainer-Dewar J."/>
            <person name="Goldberg J."/>
            <person name="Griggs A."/>
            <person name="Gujja S."/>
            <person name="Hansen M."/>
            <person name="Howarth C."/>
            <person name="Imamovic A."/>
            <person name="Ireland A."/>
            <person name="Larimer J."/>
            <person name="McCowan C."/>
            <person name="Murphy C."/>
            <person name="Pearson M."/>
            <person name="Poon T.W."/>
            <person name="Priest M."/>
            <person name="Roberts A."/>
            <person name="Saif S."/>
            <person name="Shea T."/>
            <person name="Sykes S."/>
            <person name="Wortman J."/>
            <person name="Nusbaum C."/>
            <person name="Birren B."/>
        </authorList>
    </citation>
    <scope>NUCLEOTIDE SEQUENCE [LARGE SCALE GENOMIC DNA]</scope>
    <source>
        <strain evidence="2">NJM9701</strain>
    </source>
</reference>
<dbReference type="EMBL" id="KI913960">
    <property type="protein sequence ID" value="ETW02734.1"/>
    <property type="molecule type" value="Genomic_DNA"/>
</dbReference>
<organism evidence="2">
    <name type="scientific">Aphanomyces invadans</name>
    <dbReference type="NCBI Taxonomy" id="157072"/>
    <lineage>
        <taxon>Eukaryota</taxon>
        <taxon>Sar</taxon>
        <taxon>Stramenopiles</taxon>
        <taxon>Oomycota</taxon>
        <taxon>Saprolegniomycetes</taxon>
        <taxon>Saprolegniales</taxon>
        <taxon>Verrucalvaceae</taxon>
        <taxon>Aphanomyces</taxon>
    </lineage>
</organism>
<accession>A0A024U8X7</accession>
<dbReference type="RefSeq" id="XP_008868118.1">
    <property type="nucleotide sequence ID" value="XM_008869896.1"/>
</dbReference>
<dbReference type="PANTHER" id="PTHR37471">
    <property type="entry name" value="UNNAMED PRODUCT"/>
    <property type="match status" value="1"/>
</dbReference>
<dbReference type="GeneID" id="20082285"/>
<evidence type="ECO:0000313" key="2">
    <source>
        <dbReference type="EMBL" id="ETW02734.1"/>
    </source>
</evidence>
<dbReference type="STRING" id="157072.A0A024U8X7"/>
<name>A0A024U8X7_9STRA</name>
<dbReference type="InterPro" id="IPR000073">
    <property type="entry name" value="AB_hydrolase_1"/>
</dbReference>
<gene>
    <name evidence="2" type="ORF">H310_05235</name>
</gene>
<dbReference type="InterPro" id="IPR029058">
    <property type="entry name" value="AB_hydrolase_fold"/>
</dbReference>
<sequence length="403" mass="45863">MDFFDRMMAHVDDVPTFVQGHFHGVEFARLSRLDIAKWCAFVFYTKSYDDTTAIEKKELDAMVAKLYAQANSPTTKDLSDGATFPFLKPNLDPFEATARPMALYMATIGVNYVVSTWLRWQGFHYYYVTSAIRYWHRPPQSSHGEAPPLVFVHGVGIGLSTYVPLLYTLFEHSTDRHVFLMDLPYISMQWSDDEVPDKDQIVSAISVMLAQQQLSGTSVHWVGHSFGTIVMSWVCQERPDLVHYLTFVDPVVFGMWKHDGIYNLMYKPPSTAIDLFLWYFASQEIGIARSLRRHLLWYESALFPANLPRHPHSKHVLASVFLSEKDCIIDAPAAYAHLQRGVHLPGPSHNGTPRVPIHATMWPGFTHGELMMHRSAHADVMSTLSFHTNTTISTTHERKSDSG</sequence>
<evidence type="ECO:0000259" key="1">
    <source>
        <dbReference type="Pfam" id="PF00561"/>
    </source>
</evidence>
<dbReference type="Pfam" id="PF00561">
    <property type="entry name" value="Abhydrolase_1"/>
    <property type="match status" value="1"/>
</dbReference>
<dbReference type="AlphaFoldDB" id="A0A024U8X7"/>
<dbReference type="OrthoDB" id="6431331at2759"/>
<dbReference type="SUPFAM" id="SSF53474">
    <property type="entry name" value="alpha/beta-Hydrolases"/>
    <property type="match status" value="1"/>
</dbReference>
<protein>
    <recommendedName>
        <fullName evidence="1">AB hydrolase-1 domain-containing protein</fullName>
    </recommendedName>
</protein>
<dbReference type="VEuPathDB" id="FungiDB:H310_05235"/>
<dbReference type="eggNOG" id="ENOG502S2CP">
    <property type="taxonomic scope" value="Eukaryota"/>
</dbReference>
<dbReference type="Gene3D" id="3.40.50.1820">
    <property type="entry name" value="alpha/beta hydrolase"/>
    <property type="match status" value="1"/>
</dbReference>
<dbReference type="PANTHER" id="PTHR37471:SF1">
    <property type="entry name" value="AB HYDROLASE-1 DOMAIN-CONTAINING PROTEIN"/>
    <property type="match status" value="1"/>
</dbReference>